<dbReference type="InterPro" id="IPR037138">
    <property type="entry name" value="His_deacetylse_dom_sf"/>
</dbReference>
<keyword evidence="7" id="KW-0418">Kinase</keyword>
<dbReference type="GO" id="GO:0016301">
    <property type="term" value="F:kinase activity"/>
    <property type="evidence" value="ECO:0007669"/>
    <property type="project" value="UniProtKB-KW"/>
</dbReference>
<dbReference type="GO" id="GO:0005737">
    <property type="term" value="C:cytoplasm"/>
    <property type="evidence" value="ECO:0007669"/>
    <property type="project" value="TreeGrafter"/>
</dbReference>
<dbReference type="GeneID" id="39735733"/>
<dbReference type="Pfam" id="PF00850">
    <property type="entry name" value="Hist_deacetyl"/>
    <property type="match status" value="3"/>
</dbReference>
<name>A0A1J1H3Z8_PLARL</name>
<dbReference type="GO" id="GO:0000118">
    <property type="term" value="C:histone deacetylase complex"/>
    <property type="evidence" value="ECO:0007669"/>
    <property type="project" value="TreeGrafter"/>
</dbReference>
<keyword evidence="6" id="KW-0808">Transferase</keyword>
<dbReference type="EC" id="3.5.1.98" evidence="4"/>
<dbReference type="InterPro" id="IPR000286">
    <property type="entry name" value="HDACs"/>
</dbReference>
<dbReference type="GO" id="GO:0141221">
    <property type="term" value="F:histone deacetylase activity, hydrolytic mechanism"/>
    <property type="evidence" value="ECO:0007669"/>
    <property type="project" value="UniProtKB-EC"/>
</dbReference>
<dbReference type="KEGG" id="prel:PRELSG_0805700"/>
<evidence type="ECO:0000259" key="14">
    <source>
        <dbReference type="Pfam" id="PF00850"/>
    </source>
</evidence>
<evidence type="ECO:0000256" key="6">
    <source>
        <dbReference type="ARBA" id="ARBA00022679"/>
    </source>
</evidence>
<evidence type="ECO:0000256" key="2">
    <source>
        <dbReference type="ARBA" id="ARBA00007374"/>
    </source>
</evidence>
<feature type="region of interest" description="Disordered" evidence="13">
    <location>
        <begin position="653"/>
        <end position="675"/>
    </location>
</feature>
<dbReference type="Proteomes" id="UP000220158">
    <property type="component" value="Chromosome 8"/>
</dbReference>
<protein>
    <recommendedName>
        <fullName evidence="4">histone deacetylase</fullName>
        <ecNumber evidence="4">3.5.1.98</ecNumber>
    </recommendedName>
</protein>
<proteinExistence type="inferred from homology"/>
<keyword evidence="12" id="KW-0539">Nucleus</keyword>
<dbReference type="Gene3D" id="3.30.470.160">
    <property type="entry name" value="Inositol polyphosphate kinase"/>
    <property type="match status" value="1"/>
</dbReference>
<evidence type="ECO:0000256" key="8">
    <source>
        <dbReference type="ARBA" id="ARBA00022801"/>
    </source>
</evidence>
<evidence type="ECO:0000256" key="12">
    <source>
        <dbReference type="ARBA" id="ARBA00023242"/>
    </source>
</evidence>
<dbReference type="RefSeq" id="XP_028532636.1">
    <property type="nucleotide sequence ID" value="XM_028676115.1"/>
</dbReference>
<accession>A0A1J1H3Z8</accession>
<feature type="domain" description="Histone deacetylase" evidence="14">
    <location>
        <begin position="313"/>
        <end position="415"/>
    </location>
</feature>
<dbReference type="CDD" id="cd09992">
    <property type="entry name" value="HDAC_classII"/>
    <property type="match status" value="1"/>
</dbReference>
<keyword evidence="8 15" id="KW-0378">Hydrolase</keyword>
<dbReference type="Gene3D" id="3.40.800.20">
    <property type="entry name" value="Histone deacetylase domain"/>
    <property type="match status" value="1"/>
</dbReference>
<reference evidence="15 16" key="1">
    <citation type="submission" date="2015-04" db="EMBL/GenBank/DDBJ databases">
        <authorList>
            <consortium name="Pathogen Informatics"/>
        </authorList>
    </citation>
    <scope>NUCLEOTIDE SEQUENCE [LARGE SCALE GENOMIC DNA]</scope>
    <source>
        <strain evidence="15 16">SGS1</strain>
    </source>
</reference>
<dbReference type="PRINTS" id="PR01270">
    <property type="entry name" value="HDASUPER"/>
</dbReference>
<dbReference type="EMBL" id="LN835303">
    <property type="protein sequence ID" value="CRG99631.1"/>
    <property type="molecule type" value="Genomic_DNA"/>
</dbReference>
<keyword evidence="11" id="KW-0804">Transcription</keyword>
<dbReference type="PANTHER" id="PTHR10625">
    <property type="entry name" value="HISTONE DEACETYLASE HDAC1-RELATED"/>
    <property type="match status" value="1"/>
</dbReference>
<evidence type="ECO:0000256" key="4">
    <source>
        <dbReference type="ARBA" id="ARBA00012111"/>
    </source>
</evidence>
<dbReference type="OrthoDB" id="424012at2759"/>
<dbReference type="GO" id="GO:0040029">
    <property type="term" value="P:epigenetic regulation of gene expression"/>
    <property type="evidence" value="ECO:0007669"/>
    <property type="project" value="TreeGrafter"/>
</dbReference>
<dbReference type="InterPro" id="IPR023696">
    <property type="entry name" value="Ureohydrolase_dom_sf"/>
</dbReference>
<feature type="compositionally biased region" description="Low complexity" evidence="13">
    <location>
        <begin position="657"/>
        <end position="667"/>
    </location>
</feature>
<evidence type="ECO:0000256" key="7">
    <source>
        <dbReference type="ARBA" id="ARBA00022777"/>
    </source>
</evidence>
<comment type="subcellular location">
    <subcellularLocation>
        <location evidence="1">Nucleus</location>
    </subcellularLocation>
</comment>
<dbReference type="OMA" id="AWLYLCC"/>
<feature type="domain" description="Histone deacetylase" evidence="14">
    <location>
        <begin position="567"/>
        <end position="648"/>
    </location>
</feature>
<dbReference type="SUPFAM" id="SSF56104">
    <property type="entry name" value="SAICAR synthase-like"/>
    <property type="match status" value="1"/>
</dbReference>
<dbReference type="VEuPathDB" id="PlasmoDB:PRELSG_0805700"/>
<keyword evidence="5" id="KW-0678">Repressor</keyword>
<dbReference type="SUPFAM" id="SSF52768">
    <property type="entry name" value="Arginase/deacetylase"/>
    <property type="match status" value="1"/>
</dbReference>
<dbReference type="InterPro" id="IPR038286">
    <property type="entry name" value="IPK_sf"/>
</dbReference>
<dbReference type="Pfam" id="PF03770">
    <property type="entry name" value="IPK"/>
    <property type="match status" value="1"/>
</dbReference>
<dbReference type="PANTHER" id="PTHR10625:SF5">
    <property type="entry name" value="HISTONE DEACETYLASE"/>
    <property type="match status" value="1"/>
</dbReference>
<evidence type="ECO:0000256" key="9">
    <source>
        <dbReference type="ARBA" id="ARBA00022853"/>
    </source>
</evidence>
<evidence type="ECO:0000256" key="10">
    <source>
        <dbReference type="ARBA" id="ARBA00023015"/>
    </source>
</evidence>
<comment type="similarity">
    <text evidence="2">Belongs to the inositol phosphokinase (IPK) family.</text>
</comment>
<sequence length="1733" mass="204164">MKSKILNKSTKNENKNILIKNDNLSHLKNPNKKLTYNNLFIEKCSGLNDVNGNIKDSYLMKKIKANDNKKFILDLKDLCHKEIYINNLGNLNIENFKSENTLNIPNYKKKKKKNWDPIDEKETNYIDISNANSDNLYIFENVNKKFNKRLKHKCKNNTIKENFKNTKKHCSKIWKDDENNKKKDKLQKLYISINKNAQKETQDNKNFCRNIFGIDDISYKECQNELTYKICEKKRNCNNIYGNNNTIYKKSGNNNESNFFKLADDDKNNHLKLGNNHKNDSFEIINNNAEYDCIGFVCDEEYMCENFHFDEDHVESPDRIKCIIKELKEKSVINKMIQIKCREALFDEIKQCHSSRHINNIFYSLKKKLKYKKKRVIYPFDKHDTYYTSHTGIVSKRAIGGLLNLCDAILSDKNEKFKFIDFKKSILYNYNFFKNVSHNNINKYEGSKINNFIHLKRSESDSNLHIREKSKNNIFTEHCENSIFRNQDIYIEICNNNDIYYDNNYKVDNNYYKENFINAKPEGNPIYSGLDNIYNIQNYKMFKKNYRSYSTSMFNMNDCNNNNSFTDITCGFAAIRPPGHHCSKNNSSGFCIFNNISIACKYISKKYGIKKIFIFDWDVHHNNGTQEIFYSDKDVLCFSIHRFDKKKVKINKKKNNTKNANENSNNKNMKKSNKKAKKSCKVNEENLFFPCSGAKNELGDKNGYMFNINVPLEKGYNNCDVYYVFKYLLIPMLKKFQPEFIFISCGFDASVNDPLGECNLTHNLYHWMTLQLKNFANIFCNGRIILVLEGGYNLNYLPKCTLACIKALIKKNTNSKQENAIKKLHSSKYMKKSSKEILMNKQNNISFETNISNKFYSHSSTKKFYYNPENFLDKKTNIENTNVFNLDNFSNCINFNYNLNNDTQNNFYKLRNYLDCYNKSIELYNKDTHINTTSKKKKLLATSKLHYSTYKVIKYFSCILKGDPFHLDIKLPPYNYFIKKEVAIYKNKKNPKETITKDKLKMENKLFDNYCSSGIINLINLKENKIKLNDFTQKCIKYSSESSTTISNISHRDLCISNDETEYDTSYSSKNSKKKVIILNRLKLKIGKDINASSYFPIINMEKKGKEKKKKKSNYNIIENLNKNVETWDLTNLGNNDQTNYSEINDLNNSSINCDLTNLKYNEEQMMNSFKMYTKRKKGFIFFFGSGHKNQWILPVHKKITKIIKLCSESEAYFYAWLYLCCRKKICIAKTKENYSSILEDKEKICSIPIYREFSDDKIRLAKQFLKFTVPCYYVFLKENQINELNNEKITKTYFSIEKNLYDSMDTYTDKCISEILKSIHPIKKNYNSSKKNYTINPTELINVNDLKKNCTKEDTSKKNYACKQDENKAKSFKQSIMPTVDENIMNLHNKSYNFFKSSYNEKNNVGKNACITDIEYKNRIKKKKKKKKEKTECDLMNSPKKSLKKEKKAAICLSNVLSTMRHPCVIDIKMGIRLYGDNCNKESIQKKIEKAKNRSCLSHGFHLTSLIGWCKKKKKPFFISKEDAHSIKNDDDFVNAFISYFFACDNICLSILLIKKILLILERMKIFFENQNYFAFYGSSLLFVFDSDPSKNKSEYISEKNVNQINLLSSQDNKSKKETCINEIKRNERRKQEKNYNNERKNYEEIYDFKEEIEKLFEESLTNEEKKIYMDNKLNTKILKSADVYIIDFAHASLNTNEKDEGFLLGIISLHRILKKTIEKIKNFHLNNNLDL</sequence>
<feature type="domain" description="Histone deacetylase" evidence="14">
    <location>
        <begin position="686"/>
        <end position="808"/>
    </location>
</feature>
<evidence type="ECO:0000256" key="13">
    <source>
        <dbReference type="SAM" id="MobiDB-lite"/>
    </source>
</evidence>
<dbReference type="InterPro" id="IPR005522">
    <property type="entry name" value="IPK"/>
</dbReference>
<evidence type="ECO:0000256" key="3">
    <source>
        <dbReference type="ARBA" id="ARBA00007738"/>
    </source>
</evidence>
<evidence type="ECO:0000313" key="16">
    <source>
        <dbReference type="Proteomes" id="UP000220158"/>
    </source>
</evidence>
<keyword evidence="9" id="KW-0156">Chromatin regulator</keyword>
<dbReference type="InterPro" id="IPR023801">
    <property type="entry name" value="His_deacetylse_dom"/>
</dbReference>
<organism evidence="15 16">
    <name type="scientific">Plasmodium relictum</name>
    <dbReference type="NCBI Taxonomy" id="85471"/>
    <lineage>
        <taxon>Eukaryota</taxon>
        <taxon>Sar</taxon>
        <taxon>Alveolata</taxon>
        <taxon>Apicomplexa</taxon>
        <taxon>Aconoidasida</taxon>
        <taxon>Haemosporida</taxon>
        <taxon>Plasmodiidae</taxon>
        <taxon>Plasmodium</taxon>
        <taxon>Plasmodium (Haemamoeba)</taxon>
    </lineage>
</organism>
<evidence type="ECO:0000256" key="11">
    <source>
        <dbReference type="ARBA" id="ARBA00023163"/>
    </source>
</evidence>
<gene>
    <name evidence="15" type="primary">HDA2</name>
    <name evidence="15" type="ORF">PRELSG_0805700</name>
</gene>
<comment type="similarity">
    <text evidence="3">Belongs to the histone deacetylase family. HD type 2 subfamily.</text>
</comment>
<dbReference type="GO" id="GO:0032958">
    <property type="term" value="P:inositol phosphate biosynthetic process"/>
    <property type="evidence" value="ECO:0007669"/>
    <property type="project" value="InterPro"/>
</dbReference>
<keyword evidence="16" id="KW-1185">Reference proteome</keyword>
<evidence type="ECO:0000256" key="5">
    <source>
        <dbReference type="ARBA" id="ARBA00022491"/>
    </source>
</evidence>
<keyword evidence="10" id="KW-0805">Transcription regulation</keyword>
<evidence type="ECO:0000313" key="15">
    <source>
        <dbReference type="EMBL" id="CRG99631.1"/>
    </source>
</evidence>
<evidence type="ECO:0000256" key="1">
    <source>
        <dbReference type="ARBA" id="ARBA00004123"/>
    </source>
</evidence>